<name>A0ABU7INY2_9FLAO</name>
<organism evidence="2 3">
    <name type="scientific">Maribacter cobaltidurans</name>
    <dbReference type="NCBI Taxonomy" id="1178778"/>
    <lineage>
        <taxon>Bacteria</taxon>
        <taxon>Pseudomonadati</taxon>
        <taxon>Bacteroidota</taxon>
        <taxon>Flavobacteriia</taxon>
        <taxon>Flavobacteriales</taxon>
        <taxon>Flavobacteriaceae</taxon>
        <taxon>Maribacter</taxon>
    </lineage>
</organism>
<sequence length="250" mass="28855">MKTFQLLSVFFSLLFTSLTAFSQYGNVNGRQSNANFEANLAANNMMRSRDIFQEVLKKGMNNELKVEEIEGEPYFDEMFVNGELSFKDSLDLGQFLMRYNAYADEMEVSNPKGNNFINKVDGIAVILKNEKYVVLNYKSDDQTIKKGFFIEKSDGNKVNLYLRKYVTLKPAKEAKTSFHTATPASFNKHEAYFLKFGNDAPIEIKLKKSKILNSFPDKYDTLKKYVSTEKLNLEKEEDLIKLVQYYDSLN</sequence>
<accession>A0ABU7INY2</accession>
<keyword evidence="3" id="KW-1185">Reference proteome</keyword>
<evidence type="ECO:0000313" key="2">
    <source>
        <dbReference type="EMBL" id="MEE1974610.1"/>
    </source>
</evidence>
<protein>
    <submittedName>
        <fullName evidence="2">Uncharacterized protein</fullName>
    </submittedName>
</protein>
<dbReference type="EMBL" id="JAZDDG010000001">
    <property type="protein sequence ID" value="MEE1974610.1"/>
    <property type="molecule type" value="Genomic_DNA"/>
</dbReference>
<gene>
    <name evidence="2" type="ORF">V1I91_00910</name>
</gene>
<proteinExistence type="predicted"/>
<evidence type="ECO:0000313" key="3">
    <source>
        <dbReference type="Proteomes" id="UP001356308"/>
    </source>
</evidence>
<reference evidence="2 3" key="1">
    <citation type="submission" date="2024-01" db="EMBL/GenBank/DDBJ databases">
        <title>Maribacter spp. originated from different algae showed divergent polysaccharides utilization ability.</title>
        <authorList>
            <person name="Wang H."/>
            <person name="Wu Y."/>
        </authorList>
    </citation>
    <scope>NUCLEOTIDE SEQUENCE [LARGE SCALE GENOMIC DNA]</scope>
    <source>
        <strain evidence="2 3">PR1</strain>
    </source>
</reference>
<dbReference type="RefSeq" id="WP_272649444.1">
    <property type="nucleotide sequence ID" value="NZ_JAZDDG010000001.1"/>
</dbReference>
<dbReference type="Proteomes" id="UP001356308">
    <property type="component" value="Unassembled WGS sequence"/>
</dbReference>
<comment type="caution">
    <text evidence="2">The sequence shown here is derived from an EMBL/GenBank/DDBJ whole genome shotgun (WGS) entry which is preliminary data.</text>
</comment>
<evidence type="ECO:0000256" key="1">
    <source>
        <dbReference type="SAM" id="SignalP"/>
    </source>
</evidence>
<feature type="chain" id="PRO_5046316439" evidence="1">
    <location>
        <begin position="23"/>
        <end position="250"/>
    </location>
</feature>
<keyword evidence="1" id="KW-0732">Signal</keyword>
<feature type="signal peptide" evidence="1">
    <location>
        <begin position="1"/>
        <end position="22"/>
    </location>
</feature>